<evidence type="ECO:0000313" key="6">
    <source>
        <dbReference type="EMBL" id="KAF5764403.1"/>
    </source>
</evidence>
<evidence type="ECO:0000256" key="3">
    <source>
        <dbReference type="ARBA" id="ARBA00022525"/>
    </source>
</evidence>
<keyword evidence="5" id="KW-0812">Transmembrane</keyword>
<dbReference type="InterPro" id="IPR044859">
    <property type="entry name" value="Allene_oxi_cyc_Dirigent"/>
</dbReference>
<evidence type="ECO:0000256" key="1">
    <source>
        <dbReference type="ARBA" id="ARBA00010746"/>
    </source>
</evidence>
<dbReference type="PANTHER" id="PTHR21495">
    <property type="entry name" value="NUCLEOPORIN-RELATED"/>
    <property type="match status" value="1"/>
</dbReference>
<dbReference type="GO" id="GO:0048046">
    <property type="term" value="C:apoplast"/>
    <property type="evidence" value="ECO:0007669"/>
    <property type="project" value="UniProtKB-SubCell"/>
</dbReference>
<keyword evidence="5" id="KW-0472">Membrane</keyword>
<dbReference type="Gramene" id="mRNA:HanXRQr2_Chr15g0691651">
    <property type="protein sequence ID" value="CDS:HanXRQr2_Chr15g0691651.1"/>
    <property type="gene ID" value="HanXRQr2_Chr15g0691651"/>
</dbReference>
<protein>
    <recommendedName>
        <fullName evidence="4">Dirigent protein</fullName>
    </recommendedName>
</protein>
<evidence type="ECO:0000256" key="4">
    <source>
        <dbReference type="RuleBase" id="RU363099"/>
    </source>
</evidence>
<sequence length="217" mass="23929">MTSHSPFYIYVCMCIHLYITHKLLINIKTMETINFAWLLLILAATLHAVKAKYHLSSHTVDVPTTIKETHLHFFMHDIISGNNPSSVIVAKANSTVIKESNNIVPFGAVYVFDDPLTEGPDPNSKVIGNGRGLYASVSRGSDLTLMFNGDLEFTSGEFNGSSISVVSRDPLVLVKELAVVGGRGKFRMAKGFVWTNAVYFNVTTGDAILEYNVTIFH</sequence>
<comment type="function">
    <text evidence="4">Dirigent proteins impart stereoselectivity on the phenoxy radical-coupling reaction, yielding optically active lignans from two molecules of coniferyl alcohol in the biosynthesis of lignans, flavonolignans, and alkaloids and thus plays a central role in plant secondary metabolism.</text>
</comment>
<evidence type="ECO:0000313" key="7">
    <source>
        <dbReference type="Proteomes" id="UP000215914"/>
    </source>
</evidence>
<reference evidence="6" key="2">
    <citation type="submission" date="2020-06" db="EMBL/GenBank/DDBJ databases">
        <title>Helianthus annuus Genome sequencing and assembly Release 2.</title>
        <authorList>
            <person name="Gouzy J."/>
            <person name="Langlade N."/>
            <person name="Munos S."/>
        </authorList>
    </citation>
    <scope>NUCLEOTIDE SEQUENCE</scope>
    <source>
        <tissue evidence="6">Leaves</tissue>
    </source>
</reference>
<proteinExistence type="inferred from homology"/>
<evidence type="ECO:0000256" key="2">
    <source>
        <dbReference type="ARBA" id="ARBA00011738"/>
    </source>
</evidence>
<keyword evidence="3 4" id="KW-0964">Secreted</keyword>
<comment type="subunit">
    <text evidence="2 4">Homodimer.</text>
</comment>
<dbReference type="Gene3D" id="2.40.480.10">
    <property type="entry name" value="Allene oxide cyclase-like"/>
    <property type="match status" value="1"/>
</dbReference>
<dbReference type="EMBL" id="MNCJ02000330">
    <property type="protein sequence ID" value="KAF5764403.1"/>
    <property type="molecule type" value="Genomic_DNA"/>
</dbReference>
<feature type="transmembrane region" description="Helical" evidence="5">
    <location>
        <begin position="6"/>
        <end position="25"/>
    </location>
</feature>
<dbReference type="Proteomes" id="UP000215914">
    <property type="component" value="Unassembled WGS sequence"/>
</dbReference>
<dbReference type="InterPro" id="IPR004265">
    <property type="entry name" value="Dirigent"/>
</dbReference>
<accession>A0A9K3E0D5</accession>
<feature type="transmembrane region" description="Helical" evidence="5">
    <location>
        <begin position="32"/>
        <end position="49"/>
    </location>
</feature>
<gene>
    <name evidence="6" type="ORF">HanXRQr2_Chr15g0691651</name>
</gene>
<organism evidence="6 7">
    <name type="scientific">Helianthus annuus</name>
    <name type="common">Common sunflower</name>
    <dbReference type="NCBI Taxonomy" id="4232"/>
    <lineage>
        <taxon>Eukaryota</taxon>
        <taxon>Viridiplantae</taxon>
        <taxon>Streptophyta</taxon>
        <taxon>Embryophyta</taxon>
        <taxon>Tracheophyta</taxon>
        <taxon>Spermatophyta</taxon>
        <taxon>Magnoliopsida</taxon>
        <taxon>eudicotyledons</taxon>
        <taxon>Gunneridae</taxon>
        <taxon>Pentapetalae</taxon>
        <taxon>asterids</taxon>
        <taxon>campanulids</taxon>
        <taxon>Asterales</taxon>
        <taxon>Asteraceae</taxon>
        <taxon>Asteroideae</taxon>
        <taxon>Heliantheae alliance</taxon>
        <taxon>Heliantheae</taxon>
        <taxon>Helianthus</taxon>
    </lineage>
</organism>
<dbReference type="AlphaFoldDB" id="A0A9K3E0D5"/>
<dbReference type="GO" id="GO:0009699">
    <property type="term" value="P:phenylpropanoid biosynthetic process"/>
    <property type="evidence" value="ECO:0007669"/>
    <property type="project" value="UniProtKB-ARBA"/>
</dbReference>
<name>A0A9K3E0D5_HELAN</name>
<evidence type="ECO:0000256" key="5">
    <source>
        <dbReference type="SAM" id="Phobius"/>
    </source>
</evidence>
<keyword evidence="7" id="KW-1185">Reference proteome</keyword>
<comment type="caution">
    <text evidence="6">The sequence shown here is derived from an EMBL/GenBank/DDBJ whole genome shotgun (WGS) entry which is preliminary data.</text>
</comment>
<dbReference type="Pfam" id="PF03018">
    <property type="entry name" value="Dirigent"/>
    <property type="match status" value="1"/>
</dbReference>
<keyword evidence="5" id="KW-1133">Transmembrane helix</keyword>
<comment type="similarity">
    <text evidence="1 4">Belongs to the plant dirigent protein family.</text>
</comment>
<comment type="subcellular location">
    <subcellularLocation>
        <location evidence="4">Secreted</location>
        <location evidence="4">Extracellular space</location>
        <location evidence="4">Apoplast</location>
    </subcellularLocation>
</comment>
<reference evidence="6" key="1">
    <citation type="journal article" date="2017" name="Nature">
        <title>The sunflower genome provides insights into oil metabolism, flowering and Asterid evolution.</title>
        <authorList>
            <person name="Badouin H."/>
            <person name="Gouzy J."/>
            <person name="Grassa C.J."/>
            <person name="Murat F."/>
            <person name="Staton S.E."/>
            <person name="Cottret L."/>
            <person name="Lelandais-Briere C."/>
            <person name="Owens G.L."/>
            <person name="Carrere S."/>
            <person name="Mayjonade B."/>
            <person name="Legrand L."/>
            <person name="Gill N."/>
            <person name="Kane N.C."/>
            <person name="Bowers J.E."/>
            <person name="Hubner S."/>
            <person name="Bellec A."/>
            <person name="Berard A."/>
            <person name="Berges H."/>
            <person name="Blanchet N."/>
            <person name="Boniface M.C."/>
            <person name="Brunel D."/>
            <person name="Catrice O."/>
            <person name="Chaidir N."/>
            <person name="Claudel C."/>
            <person name="Donnadieu C."/>
            <person name="Faraut T."/>
            <person name="Fievet G."/>
            <person name="Helmstetter N."/>
            <person name="King M."/>
            <person name="Knapp S.J."/>
            <person name="Lai Z."/>
            <person name="Le Paslier M.C."/>
            <person name="Lippi Y."/>
            <person name="Lorenzon L."/>
            <person name="Mandel J.R."/>
            <person name="Marage G."/>
            <person name="Marchand G."/>
            <person name="Marquand E."/>
            <person name="Bret-Mestries E."/>
            <person name="Morien E."/>
            <person name="Nambeesan S."/>
            <person name="Nguyen T."/>
            <person name="Pegot-Espagnet P."/>
            <person name="Pouilly N."/>
            <person name="Raftis F."/>
            <person name="Sallet E."/>
            <person name="Schiex T."/>
            <person name="Thomas J."/>
            <person name="Vandecasteele C."/>
            <person name="Vares D."/>
            <person name="Vear F."/>
            <person name="Vautrin S."/>
            <person name="Crespi M."/>
            <person name="Mangin B."/>
            <person name="Burke J.M."/>
            <person name="Salse J."/>
            <person name="Munos S."/>
            <person name="Vincourt P."/>
            <person name="Rieseberg L.H."/>
            <person name="Langlade N.B."/>
        </authorList>
    </citation>
    <scope>NUCLEOTIDE SEQUENCE</scope>
    <source>
        <tissue evidence="6">Leaves</tissue>
    </source>
</reference>
<keyword evidence="4" id="KW-0052">Apoplast</keyword>